<evidence type="ECO:0000313" key="1">
    <source>
        <dbReference type="EMBL" id="KAK3701336.1"/>
    </source>
</evidence>
<accession>A0ACC3MS06</accession>
<reference evidence="1" key="1">
    <citation type="submission" date="2023-07" db="EMBL/GenBank/DDBJ databases">
        <title>Black Yeasts Isolated from many extreme environments.</title>
        <authorList>
            <person name="Coleine C."/>
            <person name="Stajich J.E."/>
            <person name="Selbmann L."/>
        </authorList>
    </citation>
    <scope>NUCLEOTIDE SEQUENCE</scope>
    <source>
        <strain evidence="1">CCFEE 5714</strain>
    </source>
</reference>
<name>A0ACC3MS06_9PEZI</name>
<dbReference type="EMBL" id="JAUTXU010000175">
    <property type="protein sequence ID" value="KAK3701336.1"/>
    <property type="molecule type" value="Genomic_DNA"/>
</dbReference>
<comment type="caution">
    <text evidence="1">The sequence shown here is derived from an EMBL/GenBank/DDBJ whole genome shotgun (WGS) entry which is preliminary data.</text>
</comment>
<proteinExistence type="predicted"/>
<sequence>MEDFKHHYDLLIEQLEAHCREHPQPDPTVDMVAGEENIIDKALTLARNRRLEQQLFHRKRWELRIREFLLDRGYEEQWKKSIKYAEYLARLSDDEIMADPVEIMDVAKKLVTVCRAVEEVNGSQRDQGK</sequence>
<organism evidence="1 2">
    <name type="scientific">Vermiconidia calcicola</name>
    <dbReference type="NCBI Taxonomy" id="1690605"/>
    <lineage>
        <taxon>Eukaryota</taxon>
        <taxon>Fungi</taxon>
        <taxon>Dikarya</taxon>
        <taxon>Ascomycota</taxon>
        <taxon>Pezizomycotina</taxon>
        <taxon>Dothideomycetes</taxon>
        <taxon>Dothideomycetidae</taxon>
        <taxon>Mycosphaerellales</taxon>
        <taxon>Extremaceae</taxon>
        <taxon>Vermiconidia</taxon>
    </lineage>
</organism>
<gene>
    <name evidence="1" type="ORF">LTR37_015558</name>
</gene>
<dbReference type="Proteomes" id="UP001281147">
    <property type="component" value="Unassembled WGS sequence"/>
</dbReference>
<keyword evidence="2" id="KW-1185">Reference proteome</keyword>
<evidence type="ECO:0000313" key="2">
    <source>
        <dbReference type="Proteomes" id="UP001281147"/>
    </source>
</evidence>
<protein>
    <submittedName>
        <fullName evidence="1">Uncharacterized protein</fullName>
    </submittedName>
</protein>